<dbReference type="STRING" id="1860102.ACCAA_10047"/>
<keyword evidence="3" id="KW-1185">Reference proteome</keyword>
<dbReference type="Proteomes" id="UP000199169">
    <property type="component" value="Unassembled WGS sequence"/>
</dbReference>
<dbReference type="EMBL" id="FLQX01000001">
    <property type="protein sequence ID" value="SBT03094.1"/>
    <property type="molecule type" value="Genomic_DNA"/>
</dbReference>
<gene>
    <name evidence="2" type="ORF">ACCAA_10047</name>
</gene>
<name>A0A1A8XD04_9PROT</name>
<organism evidence="2 3">
    <name type="scientific">Candidatus Accumulibacter aalborgensis</name>
    <dbReference type="NCBI Taxonomy" id="1860102"/>
    <lineage>
        <taxon>Bacteria</taxon>
        <taxon>Pseudomonadati</taxon>
        <taxon>Pseudomonadota</taxon>
        <taxon>Betaproteobacteria</taxon>
        <taxon>Candidatus Accumulibacter</taxon>
    </lineage>
</organism>
<evidence type="ECO:0000256" key="1">
    <source>
        <dbReference type="SAM" id="Phobius"/>
    </source>
</evidence>
<evidence type="ECO:0000313" key="2">
    <source>
        <dbReference type="EMBL" id="SBT03094.1"/>
    </source>
</evidence>
<sequence>MSGRPPRVTDSGAHMIYPAVLTRRIQLGLAAAVMLINLAVYGWLADRLRQRDCARN</sequence>
<keyword evidence="1" id="KW-0812">Transmembrane</keyword>
<reference evidence="3" key="1">
    <citation type="submission" date="2016-06" db="EMBL/GenBank/DDBJ databases">
        <authorList>
            <person name="McIlroy S.J."/>
            <person name="Karst S.M."/>
            <person name="Albertsen M."/>
        </authorList>
    </citation>
    <scope>NUCLEOTIDE SEQUENCE [LARGE SCALE GENOMIC DNA]</scope>
</reference>
<proteinExistence type="predicted"/>
<feature type="transmembrane region" description="Helical" evidence="1">
    <location>
        <begin position="25"/>
        <end position="45"/>
    </location>
</feature>
<evidence type="ECO:0000313" key="3">
    <source>
        <dbReference type="Proteomes" id="UP000199169"/>
    </source>
</evidence>
<keyword evidence="1" id="KW-1133">Transmembrane helix</keyword>
<protein>
    <submittedName>
        <fullName evidence="2">Uncharacterized protein</fullName>
    </submittedName>
</protein>
<keyword evidence="1" id="KW-0472">Membrane</keyword>
<dbReference type="AlphaFoldDB" id="A0A1A8XD04"/>
<accession>A0A1A8XD04</accession>